<evidence type="ECO:0000313" key="3">
    <source>
        <dbReference type="EMBL" id="MBA9021679.1"/>
    </source>
</evidence>
<feature type="compositionally biased region" description="Basic residues" evidence="1">
    <location>
        <begin position="329"/>
        <end position="340"/>
    </location>
</feature>
<dbReference type="Pfam" id="PF13155">
    <property type="entry name" value="Toprim_2"/>
    <property type="match status" value="1"/>
</dbReference>
<keyword evidence="4" id="KW-1185">Reference proteome</keyword>
<dbReference type="PIRSF" id="PIRSF036054">
    <property type="entry name" value="UCP036054"/>
    <property type="match status" value="1"/>
</dbReference>
<feature type="domain" description="DUF3991" evidence="2">
    <location>
        <begin position="146"/>
        <end position="212"/>
    </location>
</feature>
<feature type="region of interest" description="Disordered" evidence="1">
    <location>
        <begin position="312"/>
        <end position="340"/>
    </location>
</feature>
<dbReference type="Proteomes" id="UP000587524">
    <property type="component" value="Unassembled WGS sequence"/>
</dbReference>
<dbReference type="RefSeq" id="WP_312870946.1">
    <property type="nucleotide sequence ID" value="NZ_JACJHY010000018.1"/>
</dbReference>
<organism evidence="3 4">
    <name type="scientific">Aminobacter ciceronei</name>
    <dbReference type="NCBI Taxonomy" id="150723"/>
    <lineage>
        <taxon>Bacteria</taxon>
        <taxon>Pseudomonadati</taxon>
        <taxon>Pseudomonadota</taxon>
        <taxon>Alphaproteobacteria</taxon>
        <taxon>Hyphomicrobiales</taxon>
        <taxon>Phyllobacteriaceae</taxon>
        <taxon>Aminobacter</taxon>
    </lineage>
</organism>
<comment type="caution">
    <text evidence="3">The sequence shown here is derived from an EMBL/GenBank/DDBJ whole genome shotgun (WGS) entry which is preliminary data.</text>
</comment>
<evidence type="ECO:0000256" key="1">
    <source>
        <dbReference type="SAM" id="MobiDB-lite"/>
    </source>
</evidence>
<name>A0ABR6C9I5_9HYPH</name>
<dbReference type="InterPro" id="IPR025054">
    <property type="entry name" value="DUF3991"/>
</dbReference>
<dbReference type="EMBL" id="JACJHZ010000018">
    <property type="protein sequence ID" value="MBA9021679.1"/>
    <property type="molecule type" value="Genomic_DNA"/>
</dbReference>
<accession>A0ABR6C9I5</accession>
<protein>
    <recommendedName>
        <fullName evidence="2">DUF3991 domain-containing protein</fullName>
    </recommendedName>
</protein>
<evidence type="ECO:0000313" key="4">
    <source>
        <dbReference type="Proteomes" id="UP000587524"/>
    </source>
</evidence>
<proteinExistence type="predicted"/>
<evidence type="ECO:0000259" key="2">
    <source>
        <dbReference type="Pfam" id="PF13154"/>
    </source>
</evidence>
<gene>
    <name evidence="3" type="ORF">HNQ97_003688</name>
</gene>
<dbReference type="Pfam" id="PF13154">
    <property type="entry name" value="DUF3991"/>
    <property type="match status" value="1"/>
</dbReference>
<dbReference type="InterPro" id="IPR017041">
    <property type="entry name" value="UCP036054"/>
</dbReference>
<feature type="region of interest" description="Disordered" evidence="1">
    <location>
        <begin position="1"/>
        <end position="23"/>
    </location>
</feature>
<reference evidence="3 4" key="1">
    <citation type="submission" date="2020-08" db="EMBL/GenBank/DDBJ databases">
        <title>Genomic Encyclopedia of Type Strains, Phase IV (KMG-IV): sequencing the most valuable type-strain genomes for metagenomic binning, comparative biology and taxonomic classification.</title>
        <authorList>
            <person name="Goeker M."/>
        </authorList>
    </citation>
    <scope>NUCLEOTIDE SEQUENCE [LARGE SCALE GENOMIC DNA]</scope>
    <source>
        <strain evidence="3 4">DSM 17455</strain>
    </source>
</reference>
<dbReference type="CDD" id="cd00188">
    <property type="entry name" value="TOPRIM"/>
    <property type="match status" value="1"/>
</dbReference>
<sequence length="340" mass="37418">MRGKENKERRTQGRADKDMEKNDLEELRDRVPCAAVLETAGFAIDVKESTRKAVKYRRGAEIVIVIHGGKGWFAPLSDAKGDVFSLVEHLDRAPFTKVVERVASLVGFVPTVPTWSRPADDRRLASIPTRWAKRRKPWPGSMTWLYLHGERSLPDAVIRAAIRHDLLREGPRGSMWAAHSDGDGRVTGWEERGPDWRGFSTGGAKVLFRFGPIHALRLCVTEAAIDAMSLAVLERGRTDSLYLSTGGGWSPATDTAIRALAARHGAGLVAATDDNGQGDRYADRLESAAAEIGCSFARLRPPAVDWNAELEAWAAKQGEGDGEEEGKKTRLPHARRPRQG</sequence>